<proteinExistence type="predicted"/>
<dbReference type="RefSeq" id="WP_182297198.1">
    <property type="nucleotide sequence ID" value="NZ_CP059851.1"/>
</dbReference>
<dbReference type="InterPro" id="IPR057102">
    <property type="entry name" value="NCTSP_N"/>
</dbReference>
<dbReference type="Proteomes" id="UP000515292">
    <property type="component" value="Chromosome"/>
</dbReference>
<feature type="domain" description="Non-contractile tail sheath N-terminal" evidence="2">
    <location>
        <begin position="18"/>
        <end position="208"/>
    </location>
</feature>
<dbReference type="Pfam" id="PF23844">
    <property type="entry name" value="NCTSP_N"/>
    <property type="match status" value="1"/>
</dbReference>
<dbReference type="EMBL" id="CP059851">
    <property type="protein sequence ID" value="QMW23391.1"/>
    <property type="molecule type" value="Genomic_DNA"/>
</dbReference>
<evidence type="ECO:0000259" key="3">
    <source>
        <dbReference type="Pfam" id="PF23845"/>
    </source>
</evidence>
<dbReference type="Pfam" id="PF09343">
    <property type="entry name" value="DUF2460"/>
    <property type="match status" value="1"/>
</dbReference>
<accession>A0A7G5IJ49</accession>
<evidence type="ECO:0000313" key="5">
    <source>
        <dbReference type="Proteomes" id="UP000515292"/>
    </source>
</evidence>
<evidence type="ECO:0000259" key="2">
    <source>
        <dbReference type="Pfam" id="PF23844"/>
    </source>
</evidence>
<dbReference type="Pfam" id="PF23845">
    <property type="entry name" value="TIM-barrel_NCTSP"/>
    <property type="match status" value="1"/>
</dbReference>
<evidence type="ECO:0000259" key="1">
    <source>
        <dbReference type="Pfam" id="PF09343"/>
    </source>
</evidence>
<protein>
    <submittedName>
        <fullName evidence="4">DUF2460 domain-containing protein</fullName>
    </submittedName>
</protein>
<name>A0A7G5IJ49_9SPHN</name>
<organism evidence="4 5">
    <name type="scientific">Sandaracinobacteroides saxicola</name>
    <dbReference type="NCBI Taxonomy" id="2759707"/>
    <lineage>
        <taxon>Bacteria</taxon>
        <taxon>Pseudomonadati</taxon>
        <taxon>Pseudomonadota</taxon>
        <taxon>Alphaproteobacteria</taxon>
        <taxon>Sphingomonadales</taxon>
        <taxon>Sphingosinicellaceae</taxon>
        <taxon>Sandaracinobacteroides</taxon>
    </lineage>
</organism>
<gene>
    <name evidence="4" type="ORF">H3309_02490</name>
</gene>
<feature type="domain" description="DUF2460" evidence="1">
    <location>
        <begin position="575"/>
        <end position="776"/>
    </location>
</feature>
<reference evidence="4 5" key="1">
    <citation type="submission" date="2020-07" db="EMBL/GenBank/DDBJ databases">
        <title>Complete genome sequence for Sandaracinobacter sp. M6.</title>
        <authorList>
            <person name="Tang Y."/>
            <person name="Liu Q."/>
            <person name="Guo Z."/>
            <person name="Lei P."/>
            <person name="Huang B."/>
        </authorList>
    </citation>
    <scope>NUCLEOTIDE SEQUENCE [LARGE SCALE GENOMIC DNA]</scope>
    <source>
        <strain evidence="4 5">M6</strain>
    </source>
</reference>
<dbReference type="AlphaFoldDB" id="A0A7G5IJ49"/>
<evidence type="ECO:0000313" key="4">
    <source>
        <dbReference type="EMBL" id="QMW23391.1"/>
    </source>
</evidence>
<dbReference type="InterPro" id="IPR057122">
    <property type="entry name" value="TIM-barrel_NCTSP"/>
</dbReference>
<dbReference type="InterPro" id="IPR011740">
    <property type="entry name" value="DUF2460"/>
</dbReference>
<sequence length="779" mass="83160">MLRHWLAEAGDRQRWESVKRFTPRLWTVAFPRPMTATLAAPGADELTVTLAFVRRNDLAGLVWESVDRWSHPLLGYETRRDYRGCVWRFRWQAGAGVKPLDAVNGPTLTVEGRDAAGVPRTWYVRLWNYAVGTPWDAVVTLDFDALAGGFLHPAEADPLWAGDIDRLSISLVAADYDGVEAPLAAAVETAVTLSGMRCDGPGSVLRLGDAFVPAHGVAMASGYDDSCHQAPERLVEQWIALGYRGLVNHYVGMSHYYAVAWDGSGYRVNAARTLGAPAAAWHAALARACAAAGLGLIWSLSFEIFAANAPLDWVQRKADGSIGLTGWQPPSALVSPCHAAAVGWLCEVAAAFADMALAAGLPLHVQVGEPWWWVGADHAPCFYDPATRAAWAAERAVPMPVVTDVRVAVDAGTAAMLDWLGGKLAAATFAVRDRVRALGAVSYLLFYAPQVLGVAELHRANMPAAWAAPAWDVLQLEDYDFVTGGDALGMARARDAVTGALGYPAAGQHYLSGFVLRGEERFVQWPRIVAAAGEARARGVAAVFLWAWPQVARDGLTLWASGEDGVGTSGADAFHDVRFPLELGYNAAGGPEFSTQVALMASGHEQRNSAWASARLRFDAGLGVRSEADLVALVAFYRARRGPAHGFRFRDPLDSSSAADNGAPAAGDQWLGVGDGVRSAFALVKRYGEGGDCEVRRVTRAVPGTVRVAVDGVPVTDWLLGDGGVVELAAAPAAGAVVSAGFRFDVPVRFAEDRLDVSITGWRVGELPSVPLVELREAP</sequence>
<feature type="domain" description="Non-contractile tail sheath TIM barrel" evidence="3">
    <location>
        <begin position="213"/>
        <end position="555"/>
    </location>
</feature>
<keyword evidence="5" id="KW-1185">Reference proteome</keyword>
<dbReference type="NCBIfam" id="TIGR02217">
    <property type="entry name" value="chp_TIGR02217"/>
    <property type="match status" value="1"/>
</dbReference>
<dbReference type="KEGG" id="sand:H3309_02490"/>